<feature type="compositionally biased region" description="Polar residues" evidence="5">
    <location>
        <begin position="306"/>
        <end position="323"/>
    </location>
</feature>
<evidence type="ECO:0000256" key="3">
    <source>
        <dbReference type="ARBA" id="ARBA00022833"/>
    </source>
</evidence>
<dbReference type="SMART" id="SM00184">
    <property type="entry name" value="RING"/>
    <property type="match status" value="1"/>
</dbReference>
<keyword evidence="6" id="KW-0812">Transmembrane</keyword>
<sequence>MSLSEIRNVVLLFSNPLFNGEDSLPTTVIRNITAIASQLAFESQISTNLTTLTTTNAETLNGVIQGLLYVPTIASGNSCAEDQYDPSIGLPRNVTRRSNLPPTNYKLIALAPWFSKECTQAYLQAARYDPVKAFIFYKPNNSTNKPQDVDEPIWDLDDGGAWVQQNKFPIFAIPGREGKKLVRKLAQYSGSIDDIPFGDDIVDAFGPNPRDYVRIWTELSMHDTKSMPALWTFFVIVIGALLFIIFCVSIFMHLLQRQRRKSLALRVKRGDVDLEAMGIARVMVPEEHIKSFPLYTYQSESERMNGPSTPGSIRSSRQPTNADRSISSVVSISGRSSRSSLAGSECSTIATNYQPQCQICLESFKNRVSVIRQLPCYHIFHPECIDEFLTRNSSLCPICQHCMLPEGYCPKITNAMVRRERAMRRLRGTVDVEVDSADGGAKKKFFRKHVFSDLITPGSPPSKTPPSPANPSKISKEKFLESPTTPESITIPDPPASDSPAAARLRPRTRMLSPDPDKYRRMLSLNRRIRWPEEPFRLGQSQDEAPGAPVG</sequence>
<keyword evidence="6" id="KW-1133">Transmembrane helix</keyword>
<evidence type="ECO:0000259" key="7">
    <source>
        <dbReference type="PROSITE" id="PS50089"/>
    </source>
</evidence>
<evidence type="ECO:0000313" key="9">
    <source>
        <dbReference type="Proteomes" id="UP000838763"/>
    </source>
</evidence>
<dbReference type="OrthoDB" id="21204at2759"/>
<evidence type="ECO:0000256" key="2">
    <source>
        <dbReference type="ARBA" id="ARBA00022771"/>
    </source>
</evidence>
<evidence type="ECO:0000256" key="6">
    <source>
        <dbReference type="SAM" id="Phobius"/>
    </source>
</evidence>
<dbReference type="CDD" id="cd16473">
    <property type="entry name" value="RING-H2_RNF103"/>
    <property type="match status" value="1"/>
</dbReference>
<feature type="transmembrane region" description="Helical" evidence="6">
    <location>
        <begin position="230"/>
        <end position="255"/>
    </location>
</feature>
<dbReference type="SUPFAM" id="SSF57850">
    <property type="entry name" value="RING/U-box"/>
    <property type="match status" value="1"/>
</dbReference>
<comment type="caution">
    <text evidence="8">The sequence shown here is derived from an EMBL/GenBank/DDBJ whole genome shotgun (WGS) entry which is preliminary data.</text>
</comment>
<dbReference type="AlphaFoldDB" id="A0A9P1HBC1"/>
<evidence type="ECO:0000256" key="5">
    <source>
        <dbReference type="SAM" id="MobiDB-lite"/>
    </source>
</evidence>
<dbReference type="InterPro" id="IPR001841">
    <property type="entry name" value="Znf_RING"/>
</dbReference>
<feature type="domain" description="RING-type" evidence="7">
    <location>
        <begin position="357"/>
        <end position="400"/>
    </location>
</feature>
<protein>
    <recommendedName>
        <fullName evidence="7">RING-type domain-containing protein</fullName>
    </recommendedName>
</protein>
<keyword evidence="2 4" id="KW-0863">Zinc-finger</keyword>
<feature type="region of interest" description="Disordered" evidence="5">
    <location>
        <begin position="531"/>
        <end position="551"/>
    </location>
</feature>
<organism evidence="8 9">
    <name type="scientific">Parascedosporium putredinis</name>
    <dbReference type="NCBI Taxonomy" id="1442378"/>
    <lineage>
        <taxon>Eukaryota</taxon>
        <taxon>Fungi</taxon>
        <taxon>Dikarya</taxon>
        <taxon>Ascomycota</taxon>
        <taxon>Pezizomycotina</taxon>
        <taxon>Sordariomycetes</taxon>
        <taxon>Hypocreomycetidae</taxon>
        <taxon>Microascales</taxon>
        <taxon>Microascaceae</taxon>
        <taxon>Parascedosporium</taxon>
    </lineage>
</organism>
<name>A0A9P1HBC1_9PEZI</name>
<feature type="compositionally biased region" description="Pro residues" evidence="5">
    <location>
        <begin position="458"/>
        <end position="469"/>
    </location>
</feature>
<reference evidence="8" key="1">
    <citation type="submission" date="2022-11" db="EMBL/GenBank/DDBJ databases">
        <authorList>
            <person name="Scott C."/>
            <person name="Bruce N."/>
        </authorList>
    </citation>
    <scope>NUCLEOTIDE SEQUENCE</scope>
</reference>
<dbReference type="PANTHER" id="PTHR14155">
    <property type="entry name" value="RING FINGER DOMAIN-CONTAINING"/>
    <property type="match status" value="1"/>
</dbReference>
<dbReference type="Gene3D" id="3.30.40.10">
    <property type="entry name" value="Zinc/RING finger domain, C3HC4 (zinc finger)"/>
    <property type="match status" value="1"/>
</dbReference>
<evidence type="ECO:0000313" key="8">
    <source>
        <dbReference type="EMBL" id="CAI4218630.1"/>
    </source>
</evidence>
<keyword evidence="9" id="KW-1185">Reference proteome</keyword>
<dbReference type="Pfam" id="PF13639">
    <property type="entry name" value="zf-RING_2"/>
    <property type="match status" value="1"/>
</dbReference>
<evidence type="ECO:0000256" key="1">
    <source>
        <dbReference type="ARBA" id="ARBA00022723"/>
    </source>
</evidence>
<proteinExistence type="predicted"/>
<feature type="region of interest" description="Disordered" evidence="5">
    <location>
        <begin position="479"/>
        <end position="519"/>
    </location>
</feature>
<dbReference type="PROSITE" id="PS50089">
    <property type="entry name" value="ZF_RING_2"/>
    <property type="match status" value="1"/>
</dbReference>
<dbReference type="Proteomes" id="UP000838763">
    <property type="component" value="Unassembled WGS sequence"/>
</dbReference>
<keyword evidence="3" id="KW-0862">Zinc</keyword>
<dbReference type="GO" id="GO:0008270">
    <property type="term" value="F:zinc ion binding"/>
    <property type="evidence" value="ECO:0007669"/>
    <property type="project" value="UniProtKB-KW"/>
</dbReference>
<dbReference type="PANTHER" id="PTHR14155:SF627">
    <property type="entry name" value="OS06G0192800 PROTEIN"/>
    <property type="match status" value="1"/>
</dbReference>
<dbReference type="InterPro" id="IPR053238">
    <property type="entry name" value="RING-H2_zinc_finger"/>
</dbReference>
<feature type="region of interest" description="Disordered" evidence="5">
    <location>
        <begin position="300"/>
        <end position="327"/>
    </location>
</feature>
<keyword evidence="6" id="KW-0472">Membrane</keyword>
<accession>A0A9P1HBC1</accession>
<keyword evidence="1" id="KW-0479">Metal-binding</keyword>
<gene>
    <name evidence="8" type="ORF">PPNO1_LOCUS8209</name>
</gene>
<evidence type="ECO:0000256" key="4">
    <source>
        <dbReference type="PROSITE-ProRule" id="PRU00175"/>
    </source>
</evidence>
<dbReference type="InterPro" id="IPR013083">
    <property type="entry name" value="Znf_RING/FYVE/PHD"/>
</dbReference>
<feature type="region of interest" description="Disordered" evidence="5">
    <location>
        <begin position="455"/>
        <end position="474"/>
    </location>
</feature>
<dbReference type="EMBL" id="CALLCH030000018">
    <property type="protein sequence ID" value="CAI4218630.1"/>
    <property type="molecule type" value="Genomic_DNA"/>
</dbReference>